<dbReference type="CDD" id="cd00090">
    <property type="entry name" value="HTH_ARSR"/>
    <property type="match status" value="1"/>
</dbReference>
<sequence length="342" mass="35049">MRRAAPSRPAARPTRPAQAVSPLTVLTMGFAVGPEIGNTHVVKNVEAVEPAAATGIGGGGSVSAAGVSTPPNGAGAHADGGTRHAVARLLLEQGPVTAAAVAEELGLSPAAVRRHLDALLADGEACTRDAPRRGRRGRGRPARLFLLTEAGRARFGHAYDDIAVAALRFLAEHGGEQAVRAFAERRVAGLVDRHRAAVTARTGLTERAQALAIALTREGYAASTRRVGMGEQLCQHHCPVAHVAAEFPQLCEAETAAFAELLGSHVQRLATIARGDAACTTHIPLTGETTTSDTTTKTCPTPDPDTPEPAGDTARIPGSNQGGTARTGPSTGSSQATEGEPA</sequence>
<organism evidence="2 3">
    <name type="scientific">Longimycelium tulufanense</name>
    <dbReference type="NCBI Taxonomy" id="907463"/>
    <lineage>
        <taxon>Bacteria</taxon>
        <taxon>Bacillati</taxon>
        <taxon>Actinomycetota</taxon>
        <taxon>Actinomycetes</taxon>
        <taxon>Pseudonocardiales</taxon>
        <taxon>Pseudonocardiaceae</taxon>
        <taxon>Longimycelium</taxon>
    </lineage>
</organism>
<evidence type="ECO:0000313" key="2">
    <source>
        <dbReference type="EMBL" id="GGM63238.1"/>
    </source>
</evidence>
<dbReference type="EMBL" id="BMMK01000017">
    <property type="protein sequence ID" value="GGM63238.1"/>
    <property type="molecule type" value="Genomic_DNA"/>
</dbReference>
<dbReference type="Gene3D" id="1.10.10.10">
    <property type="entry name" value="Winged helix-like DNA-binding domain superfamily/Winged helix DNA-binding domain"/>
    <property type="match status" value="1"/>
</dbReference>
<gene>
    <name evidence="2" type="ORF">GCM10012275_37320</name>
</gene>
<evidence type="ECO:0000256" key="1">
    <source>
        <dbReference type="SAM" id="MobiDB-lite"/>
    </source>
</evidence>
<dbReference type="Proteomes" id="UP000637578">
    <property type="component" value="Unassembled WGS sequence"/>
</dbReference>
<reference evidence="2" key="1">
    <citation type="journal article" date="2014" name="Int. J. Syst. Evol. Microbiol.">
        <title>Complete genome sequence of Corynebacterium casei LMG S-19264T (=DSM 44701T), isolated from a smear-ripened cheese.</title>
        <authorList>
            <consortium name="US DOE Joint Genome Institute (JGI-PGF)"/>
            <person name="Walter F."/>
            <person name="Albersmeier A."/>
            <person name="Kalinowski J."/>
            <person name="Ruckert C."/>
        </authorList>
    </citation>
    <scope>NUCLEOTIDE SEQUENCE</scope>
    <source>
        <strain evidence="2">CGMCC 4.5737</strain>
    </source>
</reference>
<dbReference type="SUPFAM" id="SSF46785">
    <property type="entry name" value="Winged helix' DNA-binding domain"/>
    <property type="match status" value="1"/>
</dbReference>
<feature type="region of interest" description="Disordered" evidence="1">
    <location>
        <begin position="284"/>
        <end position="342"/>
    </location>
</feature>
<dbReference type="PANTHER" id="PTHR30363">
    <property type="entry name" value="HTH-TYPE TRANSCRIPTIONAL REGULATOR SRLR-RELATED"/>
    <property type="match status" value="1"/>
</dbReference>
<dbReference type="InterPro" id="IPR011991">
    <property type="entry name" value="ArsR-like_HTH"/>
</dbReference>
<reference evidence="2" key="2">
    <citation type="submission" date="2020-09" db="EMBL/GenBank/DDBJ databases">
        <authorList>
            <person name="Sun Q."/>
            <person name="Zhou Y."/>
        </authorList>
    </citation>
    <scope>NUCLEOTIDE SEQUENCE</scope>
    <source>
        <strain evidence="2">CGMCC 4.5737</strain>
    </source>
</reference>
<dbReference type="InterPro" id="IPR050313">
    <property type="entry name" value="Carb_Metab_HTH_regulators"/>
</dbReference>
<dbReference type="Pfam" id="PF12840">
    <property type="entry name" value="HTH_20"/>
    <property type="match status" value="1"/>
</dbReference>
<comment type="caution">
    <text evidence="2">The sequence shown here is derived from an EMBL/GenBank/DDBJ whole genome shotgun (WGS) entry which is preliminary data.</text>
</comment>
<feature type="compositionally biased region" description="Low complexity" evidence="1">
    <location>
        <begin position="284"/>
        <end position="300"/>
    </location>
</feature>
<dbReference type="InterPro" id="IPR036390">
    <property type="entry name" value="WH_DNA-bd_sf"/>
</dbReference>
<dbReference type="AlphaFoldDB" id="A0A8J3FVF5"/>
<dbReference type="InterPro" id="IPR036388">
    <property type="entry name" value="WH-like_DNA-bd_sf"/>
</dbReference>
<proteinExistence type="predicted"/>
<dbReference type="PANTHER" id="PTHR30363:SF28">
    <property type="entry name" value="TRANSCRIPTIONAL REGULATORY PROTEIN-RELATED"/>
    <property type="match status" value="1"/>
</dbReference>
<protein>
    <submittedName>
        <fullName evidence="2">Transcriptional regulator</fullName>
    </submittedName>
</protein>
<evidence type="ECO:0000313" key="3">
    <source>
        <dbReference type="Proteomes" id="UP000637578"/>
    </source>
</evidence>
<accession>A0A8J3FVF5</accession>
<name>A0A8J3FVF5_9PSEU</name>
<keyword evidence="3" id="KW-1185">Reference proteome</keyword>
<feature type="compositionally biased region" description="Polar residues" evidence="1">
    <location>
        <begin position="318"/>
        <end position="342"/>
    </location>
</feature>